<reference evidence="4" key="1">
    <citation type="submission" date="2023-03" db="EMBL/GenBank/DDBJ databases">
        <title>Chromosome-level genomes of two armyworms, Mythimna separata and Mythimna loreyi, provide insights into the biosynthesis and reception of sex pheromones.</title>
        <authorList>
            <person name="Zhao H."/>
        </authorList>
    </citation>
    <scope>NUCLEOTIDE SEQUENCE</scope>
    <source>
        <strain evidence="4">BeijingLab</strain>
        <tissue evidence="4">Pupa</tissue>
    </source>
</reference>
<proteinExistence type="predicted"/>
<evidence type="ECO:0000256" key="2">
    <source>
        <dbReference type="ARBA" id="ARBA00022723"/>
    </source>
</evidence>
<dbReference type="GO" id="GO:0046872">
    <property type="term" value="F:metal ion binding"/>
    <property type="evidence" value="ECO:0007669"/>
    <property type="project" value="UniProtKB-KW"/>
</dbReference>
<protein>
    <recommendedName>
        <fullName evidence="3">DDE Tnp4 domain-containing protein</fullName>
    </recommendedName>
</protein>
<accession>A0AAD7YCW0</accession>
<organism evidence="4 5">
    <name type="scientific">Mythimna separata</name>
    <name type="common">Oriental armyworm</name>
    <name type="synonym">Pseudaletia separata</name>
    <dbReference type="NCBI Taxonomy" id="271217"/>
    <lineage>
        <taxon>Eukaryota</taxon>
        <taxon>Metazoa</taxon>
        <taxon>Ecdysozoa</taxon>
        <taxon>Arthropoda</taxon>
        <taxon>Hexapoda</taxon>
        <taxon>Insecta</taxon>
        <taxon>Pterygota</taxon>
        <taxon>Neoptera</taxon>
        <taxon>Endopterygota</taxon>
        <taxon>Lepidoptera</taxon>
        <taxon>Glossata</taxon>
        <taxon>Ditrysia</taxon>
        <taxon>Noctuoidea</taxon>
        <taxon>Noctuidae</taxon>
        <taxon>Noctuinae</taxon>
        <taxon>Hadenini</taxon>
        <taxon>Mythimna</taxon>
    </lineage>
</organism>
<evidence type="ECO:0000313" key="5">
    <source>
        <dbReference type="Proteomes" id="UP001231518"/>
    </source>
</evidence>
<evidence type="ECO:0000256" key="1">
    <source>
        <dbReference type="ARBA" id="ARBA00001968"/>
    </source>
</evidence>
<name>A0AAD7YCW0_MYTSE</name>
<evidence type="ECO:0000259" key="3">
    <source>
        <dbReference type="Pfam" id="PF13359"/>
    </source>
</evidence>
<keyword evidence="2" id="KW-0479">Metal-binding</keyword>
<dbReference type="Proteomes" id="UP001231518">
    <property type="component" value="Chromosome 23"/>
</dbReference>
<evidence type="ECO:0000313" key="4">
    <source>
        <dbReference type="EMBL" id="KAJ8710251.1"/>
    </source>
</evidence>
<gene>
    <name evidence="4" type="ORF">PYW07_009617</name>
</gene>
<dbReference type="InterPro" id="IPR027806">
    <property type="entry name" value="HARBI1_dom"/>
</dbReference>
<dbReference type="AlphaFoldDB" id="A0AAD7YCW0"/>
<dbReference type="Pfam" id="PF13359">
    <property type="entry name" value="DDE_Tnp_4"/>
    <property type="match status" value="1"/>
</dbReference>
<keyword evidence="5" id="KW-1185">Reference proteome</keyword>
<dbReference type="EMBL" id="JARGEI010000023">
    <property type="protein sequence ID" value="KAJ8710251.1"/>
    <property type="molecule type" value="Genomic_DNA"/>
</dbReference>
<comment type="caution">
    <text evidence="4">The sequence shown here is derived from an EMBL/GenBank/DDBJ whole genome shotgun (WGS) entry which is preliminary data.</text>
</comment>
<comment type="cofactor">
    <cofactor evidence="1">
        <name>a divalent metal cation</name>
        <dbReference type="ChEBI" id="CHEBI:60240"/>
    </cofactor>
</comment>
<feature type="domain" description="DDE Tnp4" evidence="3">
    <location>
        <begin position="2"/>
        <end position="81"/>
    </location>
</feature>
<sequence length="109" mass="12692">MICDSDCRILNVNAKYGGATHDAFIWENSIANNYMQELHRNNEHVWLLGDSGYPQRPWLMTPIPDATEGTPAYKYTAIHGKTRNRNQQDSKTCLYLFLTIFFKKMEEMT</sequence>